<dbReference type="OrthoDB" id="8118845at2759"/>
<comment type="caution">
    <text evidence="1">The sequence shown here is derived from an EMBL/GenBank/DDBJ whole genome shotgun (WGS) entry which is preliminary data.</text>
</comment>
<gene>
    <name evidence="1" type="ORF">GWK47_032746</name>
</gene>
<proteinExistence type="predicted"/>
<protein>
    <submittedName>
        <fullName evidence="1">Uncharacterized protein</fullName>
    </submittedName>
</protein>
<reference evidence="1" key="1">
    <citation type="submission" date="2020-07" db="EMBL/GenBank/DDBJ databases">
        <title>The High-quality genome of the commercially important snow crab, Chionoecetes opilio.</title>
        <authorList>
            <person name="Jeong J.-H."/>
            <person name="Ryu S."/>
        </authorList>
    </citation>
    <scope>NUCLEOTIDE SEQUENCE</scope>
    <source>
        <strain evidence="1">MADBK_172401_WGS</strain>
        <tissue evidence="1">Digestive gland</tissue>
    </source>
</reference>
<name>A0A8J5CPW3_CHIOP</name>
<accession>A0A8J5CPW3</accession>
<dbReference type="AlphaFoldDB" id="A0A8J5CPW3"/>
<dbReference type="Proteomes" id="UP000770661">
    <property type="component" value="Unassembled WGS sequence"/>
</dbReference>
<sequence>MARTEPHAAYSAFTHCLQHRWSFVMRTIPGISLLLRPLENSIRNTFLPALLRSHTLGDDERALLTLPPRLGGMGITSSERLADGENLNSINLTRSLTEKIIAQDANCETDQNAILELKKTISRNRQRAQVESLEHLKNILPADTRLTCLPIRAKGFSLNKQEYVDAVALRYGWPVEGIPNTCACGSPNDVNHTMTCKKGGFVCIRHDEVRDVTASMLREVCRYVSTEPTLLPLDDEHMRYRTANTANEARVDISARGFWTRGQRAFMDFRIFDPMAACHQELSLETAHQRNEQEKIRAYGERIQHVDQGSFTSLVFTTSGGMGPKAKCFYSRLADVMAEKKHQPRSHVVAWMRCRLSFSLLRPCSPLLLHLVEQRKDRIHIWITLLENSDRLPPVDYPRTSICPPSALCVSPIQPHSLSVPSGPGVSVWPVVFFTGEWCVAGGTQLECLCVFALCGAGEREWE</sequence>
<keyword evidence="2" id="KW-1185">Reference proteome</keyword>
<evidence type="ECO:0000313" key="1">
    <source>
        <dbReference type="EMBL" id="KAG0728313.1"/>
    </source>
</evidence>
<organism evidence="1 2">
    <name type="scientific">Chionoecetes opilio</name>
    <name type="common">Atlantic snow crab</name>
    <name type="synonym">Cancer opilio</name>
    <dbReference type="NCBI Taxonomy" id="41210"/>
    <lineage>
        <taxon>Eukaryota</taxon>
        <taxon>Metazoa</taxon>
        <taxon>Ecdysozoa</taxon>
        <taxon>Arthropoda</taxon>
        <taxon>Crustacea</taxon>
        <taxon>Multicrustacea</taxon>
        <taxon>Malacostraca</taxon>
        <taxon>Eumalacostraca</taxon>
        <taxon>Eucarida</taxon>
        <taxon>Decapoda</taxon>
        <taxon>Pleocyemata</taxon>
        <taxon>Brachyura</taxon>
        <taxon>Eubrachyura</taxon>
        <taxon>Majoidea</taxon>
        <taxon>Majidae</taxon>
        <taxon>Chionoecetes</taxon>
    </lineage>
</organism>
<evidence type="ECO:0000313" key="2">
    <source>
        <dbReference type="Proteomes" id="UP000770661"/>
    </source>
</evidence>
<dbReference type="EMBL" id="JACEEZ010002330">
    <property type="protein sequence ID" value="KAG0728313.1"/>
    <property type="molecule type" value="Genomic_DNA"/>
</dbReference>